<dbReference type="EMBL" id="JYDO01000233">
    <property type="protein sequence ID" value="KRZ66615.1"/>
    <property type="molecule type" value="Genomic_DNA"/>
</dbReference>
<accession>A0A0V1M4A1</accession>
<keyword evidence="2" id="KW-1185">Reference proteome</keyword>
<comment type="caution">
    <text evidence="1">The sequence shown here is derived from an EMBL/GenBank/DDBJ whole genome shotgun (WGS) entry which is preliminary data.</text>
</comment>
<sequence length="105" mass="12065">MSMLERTRDKKEDLQNSLRRYYAMKYRRKNECLASVWVTFIPNIHHERRTRLSDASEAIGKYVEMKTVGRSGNSKLPLGPFKTLDIVSESTENVTEKELGATIAA</sequence>
<evidence type="ECO:0000313" key="1">
    <source>
        <dbReference type="EMBL" id="KRZ66615.1"/>
    </source>
</evidence>
<dbReference type="Proteomes" id="UP000054843">
    <property type="component" value="Unassembled WGS sequence"/>
</dbReference>
<name>A0A0V1M4A1_9BILA</name>
<evidence type="ECO:0000313" key="2">
    <source>
        <dbReference type="Proteomes" id="UP000054843"/>
    </source>
</evidence>
<reference evidence="1 2" key="1">
    <citation type="submission" date="2015-01" db="EMBL/GenBank/DDBJ databases">
        <title>Evolution of Trichinella species and genotypes.</title>
        <authorList>
            <person name="Korhonen P.K."/>
            <person name="Edoardo P."/>
            <person name="Giuseppe L.R."/>
            <person name="Gasser R.B."/>
        </authorList>
    </citation>
    <scope>NUCLEOTIDE SEQUENCE [LARGE SCALE GENOMIC DNA]</scope>
    <source>
        <strain evidence="1">ISS1980</strain>
    </source>
</reference>
<protein>
    <submittedName>
        <fullName evidence="1">Uncharacterized protein</fullName>
    </submittedName>
</protein>
<dbReference type="AlphaFoldDB" id="A0A0V1M4A1"/>
<proteinExistence type="predicted"/>
<organism evidence="1 2">
    <name type="scientific">Trichinella papuae</name>
    <dbReference type="NCBI Taxonomy" id="268474"/>
    <lineage>
        <taxon>Eukaryota</taxon>
        <taxon>Metazoa</taxon>
        <taxon>Ecdysozoa</taxon>
        <taxon>Nematoda</taxon>
        <taxon>Enoplea</taxon>
        <taxon>Dorylaimia</taxon>
        <taxon>Trichinellida</taxon>
        <taxon>Trichinellidae</taxon>
        <taxon>Trichinella</taxon>
    </lineage>
</organism>
<gene>
    <name evidence="1" type="ORF">T10_7800</name>
</gene>